<evidence type="ECO:0000313" key="1">
    <source>
        <dbReference type="EMBL" id="OGZ01202.1"/>
    </source>
</evidence>
<dbReference type="EMBL" id="MHLB01000047">
    <property type="protein sequence ID" value="OGZ01202.1"/>
    <property type="molecule type" value="Genomic_DNA"/>
</dbReference>
<accession>A0A1G2CJ14</accession>
<name>A0A1G2CJ14_9BACT</name>
<sequence>MEPNTAVSPSIEKFVDLLVTEKGLGNLDPEVLAQVKRDLSSRAEDRVNAVILSKMPPENLEAFEKLLDDGSAEDVQAFCAKNIPDLDQVVAAELLAFRTTYLA</sequence>
<dbReference type="Pfam" id="PF18908">
    <property type="entry name" value="DUF5663"/>
    <property type="match status" value="1"/>
</dbReference>
<dbReference type="InterPro" id="IPR043722">
    <property type="entry name" value="DUF5663"/>
</dbReference>
<dbReference type="AlphaFoldDB" id="A0A1G2CJ14"/>
<protein>
    <submittedName>
        <fullName evidence="1">Uncharacterized protein</fullName>
    </submittedName>
</protein>
<organism evidence="1 2">
    <name type="scientific">Candidatus Liptonbacteria bacterium RIFCSPLOWO2_01_FULL_53_13</name>
    <dbReference type="NCBI Taxonomy" id="1798651"/>
    <lineage>
        <taxon>Bacteria</taxon>
        <taxon>Candidatus Liptoniibacteriota</taxon>
    </lineage>
</organism>
<proteinExistence type="predicted"/>
<comment type="caution">
    <text evidence="1">The sequence shown here is derived from an EMBL/GenBank/DDBJ whole genome shotgun (WGS) entry which is preliminary data.</text>
</comment>
<evidence type="ECO:0000313" key="2">
    <source>
        <dbReference type="Proteomes" id="UP000178348"/>
    </source>
</evidence>
<dbReference type="Proteomes" id="UP000178348">
    <property type="component" value="Unassembled WGS sequence"/>
</dbReference>
<gene>
    <name evidence="1" type="ORF">A2946_01730</name>
</gene>
<reference evidence="1 2" key="1">
    <citation type="journal article" date="2016" name="Nat. Commun.">
        <title>Thousands of microbial genomes shed light on interconnected biogeochemical processes in an aquifer system.</title>
        <authorList>
            <person name="Anantharaman K."/>
            <person name="Brown C.T."/>
            <person name="Hug L.A."/>
            <person name="Sharon I."/>
            <person name="Castelle C.J."/>
            <person name="Probst A.J."/>
            <person name="Thomas B.C."/>
            <person name="Singh A."/>
            <person name="Wilkins M.J."/>
            <person name="Karaoz U."/>
            <person name="Brodie E.L."/>
            <person name="Williams K.H."/>
            <person name="Hubbard S.S."/>
            <person name="Banfield J.F."/>
        </authorList>
    </citation>
    <scope>NUCLEOTIDE SEQUENCE [LARGE SCALE GENOMIC DNA]</scope>
</reference>